<dbReference type="PANTHER" id="PTHR42085">
    <property type="entry name" value="F-BOX DOMAIN-CONTAINING PROTEIN"/>
    <property type="match status" value="1"/>
</dbReference>
<dbReference type="PANTHER" id="PTHR42085:SF2">
    <property type="entry name" value="F-BOX DOMAIN-CONTAINING PROTEIN"/>
    <property type="match status" value="1"/>
</dbReference>
<dbReference type="Proteomes" id="UP000799537">
    <property type="component" value="Unassembled WGS sequence"/>
</dbReference>
<dbReference type="GeneID" id="54560714"/>
<dbReference type="EMBL" id="ML993602">
    <property type="protein sequence ID" value="KAF2164998.1"/>
    <property type="molecule type" value="Genomic_DNA"/>
</dbReference>
<name>A0A6A6CFR6_ZASCE</name>
<proteinExistence type="predicted"/>
<sequence length="164" mass="19291">MAPMQSKPPLLTLPRVLRDIIYEYALKTDVTVEFQRTGLYNEAPLVNTPGLPLVCKQLHRESIQLYYMYSKFILRINMDIFNWLRRLPIRYRQLLRCVRLIQDAPLWYSLDPSLLGVGMHDILRNGYLARRLAAEGIILGEGVVSAWYEEIRSDYDDITRDRMN</sequence>
<keyword evidence="2" id="KW-1185">Reference proteome</keyword>
<evidence type="ECO:0000313" key="2">
    <source>
        <dbReference type="Proteomes" id="UP000799537"/>
    </source>
</evidence>
<protein>
    <submittedName>
        <fullName evidence="1">Uncharacterized protein</fullName>
    </submittedName>
</protein>
<dbReference type="RefSeq" id="XP_033665887.1">
    <property type="nucleotide sequence ID" value="XM_033807442.1"/>
</dbReference>
<evidence type="ECO:0000313" key="1">
    <source>
        <dbReference type="EMBL" id="KAF2164998.1"/>
    </source>
</evidence>
<reference evidence="1" key="1">
    <citation type="journal article" date="2020" name="Stud. Mycol.">
        <title>101 Dothideomycetes genomes: a test case for predicting lifestyles and emergence of pathogens.</title>
        <authorList>
            <person name="Haridas S."/>
            <person name="Albert R."/>
            <person name="Binder M."/>
            <person name="Bloem J."/>
            <person name="Labutti K."/>
            <person name="Salamov A."/>
            <person name="Andreopoulos B."/>
            <person name="Baker S."/>
            <person name="Barry K."/>
            <person name="Bills G."/>
            <person name="Bluhm B."/>
            <person name="Cannon C."/>
            <person name="Castanera R."/>
            <person name="Culley D."/>
            <person name="Daum C."/>
            <person name="Ezra D."/>
            <person name="Gonzalez J."/>
            <person name="Henrissat B."/>
            <person name="Kuo A."/>
            <person name="Liang C."/>
            <person name="Lipzen A."/>
            <person name="Lutzoni F."/>
            <person name="Magnuson J."/>
            <person name="Mondo S."/>
            <person name="Nolan M."/>
            <person name="Ohm R."/>
            <person name="Pangilinan J."/>
            <person name="Park H.-J."/>
            <person name="Ramirez L."/>
            <person name="Alfaro M."/>
            <person name="Sun H."/>
            <person name="Tritt A."/>
            <person name="Yoshinaga Y."/>
            <person name="Zwiers L.-H."/>
            <person name="Turgeon B."/>
            <person name="Goodwin S."/>
            <person name="Spatafora J."/>
            <person name="Crous P."/>
            <person name="Grigoriev I."/>
        </authorList>
    </citation>
    <scope>NUCLEOTIDE SEQUENCE</scope>
    <source>
        <strain evidence="1">ATCC 36951</strain>
    </source>
</reference>
<accession>A0A6A6CFR6</accession>
<gene>
    <name evidence="1" type="ORF">M409DRAFT_24899</name>
</gene>
<dbReference type="InterPro" id="IPR038883">
    <property type="entry name" value="AN11006-like"/>
</dbReference>
<dbReference type="OrthoDB" id="3629888at2759"/>
<dbReference type="AlphaFoldDB" id="A0A6A6CFR6"/>
<organism evidence="1 2">
    <name type="scientific">Zasmidium cellare ATCC 36951</name>
    <dbReference type="NCBI Taxonomy" id="1080233"/>
    <lineage>
        <taxon>Eukaryota</taxon>
        <taxon>Fungi</taxon>
        <taxon>Dikarya</taxon>
        <taxon>Ascomycota</taxon>
        <taxon>Pezizomycotina</taxon>
        <taxon>Dothideomycetes</taxon>
        <taxon>Dothideomycetidae</taxon>
        <taxon>Mycosphaerellales</taxon>
        <taxon>Mycosphaerellaceae</taxon>
        <taxon>Zasmidium</taxon>
    </lineage>
</organism>